<organism evidence="1 2">
    <name type="scientific">Mucuna pruriens</name>
    <name type="common">Velvet bean</name>
    <name type="synonym">Dolichos pruriens</name>
    <dbReference type="NCBI Taxonomy" id="157652"/>
    <lineage>
        <taxon>Eukaryota</taxon>
        <taxon>Viridiplantae</taxon>
        <taxon>Streptophyta</taxon>
        <taxon>Embryophyta</taxon>
        <taxon>Tracheophyta</taxon>
        <taxon>Spermatophyta</taxon>
        <taxon>Magnoliopsida</taxon>
        <taxon>eudicotyledons</taxon>
        <taxon>Gunneridae</taxon>
        <taxon>Pentapetalae</taxon>
        <taxon>rosids</taxon>
        <taxon>fabids</taxon>
        <taxon>Fabales</taxon>
        <taxon>Fabaceae</taxon>
        <taxon>Papilionoideae</taxon>
        <taxon>50 kb inversion clade</taxon>
        <taxon>NPAAA clade</taxon>
        <taxon>indigoferoid/millettioid clade</taxon>
        <taxon>Phaseoleae</taxon>
        <taxon>Mucuna</taxon>
    </lineage>
</organism>
<accession>A0A371GSF2</accession>
<gene>
    <name evidence="1" type="ORF">CR513_24305</name>
</gene>
<dbReference type="EMBL" id="QJKJ01004609">
    <property type="protein sequence ID" value="RDX93440.1"/>
    <property type="molecule type" value="Genomic_DNA"/>
</dbReference>
<dbReference type="AlphaFoldDB" id="A0A371GSF2"/>
<proteinExistence type="predicted"/>
<protein>
    <submittedName>
        <fullName evidence="1">Uncharacterized protein</fullName>
    </submittedName>
</protein>
<feature type="non-terminal residue" evidence="1">
    <location>
        <position position="1"/>
    </location>
</feature>
<reference evidence="1" key="1">
    <citation type="submission" date="2018-05" db="EMBL/GenBank/DDBJ databases">
        <title>Draft genome of Mucuna pruriens seed.</title>
        <authorList>
            <person name="Nnadi N.E."/>
            <person name="Vos R."/>
            <person name="Hasami M.H."/>
            <person name="Devisetty U.K."/>
            <person name="Aguiy J.C."/>
        </authorList>
    </citation>
    <scope>NUCLEOTIDE SEQUENCE [LARGE SCALE GENOMIC DNA]</scope>
    <source>
        <strain evidence="1">JCA_2017</strain>
    </source>
</reference>
<keyword evidence="2" id="KW-1185">Reference proteome</keyword>
<evidence type="ECO:0000313" key="1">
    <source>
        <dbReference type="EMBL" id="RDX93440.1"/>
    </source>
</evidence>
<comment type="caution">
    <text evidence="1">The sequence shown here is derived from an EMBL/GenBank/DDBJ whole genome shotgun (WGS) entry which is preliminary data.</text>
</comment>
<evidence type="ECO:0000313" key="2">
    <source>
        <dbReference type="Proteomes" id="UP000257109"/>
    </source>
</evidence>
<name>A0A371GSF2_MUCPR</name>
<dbReference type="Proteomes" id="UP000257109">
    <property type="component" value="Unassembled WGS sequence"/>
</dbReference>
<sequence length="73" mass="8451">MGAINHRDIKSERSHVLLLTYFKGLYHNNYTKAHQPLTIPNVENSIRFRIVPNKAEYAICADRQVTLVMIVLN</sequence>